<organism evidence="10 11">
    <name type="scientific">Xylaria flabelliformis</name>
    <dbReference type="NCBI Taxonomy" id="2512241"/>
    <lineage>
        <taxon>Eukaryota</taxon>
        <taxon>Fungi</taxon>
        <taxon>Dikarya</taxon>
        <taxon>Ascomycota</taxon>
        <taxon>Pezizomycotina</taxon>
        <taxon>Sordariomycetes</taxon>
        <taxon>Xylariomycetidae</taxon>
        <taxon>Xylariales</taxon>
        <taxon>Xylariaceae</taxon>
        <taxon>Xylaria</taxon>
    </lineage>
</organism>
<evidence type="ECO:0000256" key="1">
    <source>
        <dbReference type="ARBA" id="ARBA00002738"/>
    </source>
</evidence>
<evidence type="ECO:0000313" key="11">
    <source>
        <dbReference type="Proteomes" id="UP000319160"/>
    </source>
</evidence>
<dbReference type="AlphaFoldDB" id="A0A553IC21"/>
<dbReference type="PANTHER" id="PTHR41391:SF1">
    <property type="entry name" value="RESTRICTION OF TELOMERE CAPPING PROTEIN 4"/>
    <property type="match status" value="1"/>
</dbReference>
<evidence type="ECO:0000256" key="8">
    <source>
        <dbReference type="SAM" id="MobiDB-lite"/>
    </source>
</evidence>
<feature type="compositionally biased region" description="Low complexity" evidence="8">
    <location>
        <begin position="191"/>
        <end position="200"/>
    </location>
</feature>
<evidence type="ECO:0000256" key="6">
    <source>
        <dbReference type="ARBA" id="ARBA00022490"/>
    </source>
</evidence>
<comment type="function">
    <text evidence="1">May be involved in a process influencing telomere capping.</text>
</comment>
<dbReference type="InterPro" id="IPR039024">
    <property type="entry name" value="RTC4"/>
</dbReference>
<dbReference type="Pfam" id="PF14474">
    <property type="entry name" value="RTC4"/>
    <property type="match status" value="1"/>
</dbReference>
<evidence type="ECO:0000313" key="10">
    <source>
        <dbReference type="EMBL" id="TRX97749.1"/>
    </source>
</evidence>
<comment type="caution">
    <text evidence="10">The sequence shown here is derived from an EMBL/GenBank/DDBJ whole genome shotgun (WGS) entry which is preliminary data.</text>
</comment>
<dbReference type="Proteomes" id="UP000319160">
    <property type="component" value="Unassembled WGS sequence"/>
</dbReference>
<name>A0A553IC21_9PEZI</name>
<keyword evidence="7" id="KW-0539">Nucleus</keyword>
<dbReference type="PANTHER" id="PTHR41391">
    <property type="entry name" value="RESTRICTION OF TELOMERE CAPPING PROTEIN 4"/>
    <property type="match status" value="1"/>
</dbReference>
<comment type="subcellular location">
    <subcellularLocation>
        <location evidence="3">Cytoplasm</location>
    </subcellularLocation>
    <subcellularLocation>
        <location evidence="2">Nucleus</location>
    </subcellularLocation>
</comment>
<feature type="compositionally biased region" description="Basic and acidic residues" evidence="8">
    <location>
        <begin position="147"/>
        <end position="165"/>
    </location>
</feature>
<sequence>MTERRVPIFRRRIGLTSNYSGGPPLTQVNGKSIQPPKRQKVKASSYFMEGGSDPLYDPITAPPESSDDEAENTRTKAATSNDDQDSDEDYNRHLTANIRTTTFGNATSLKDTRLSRPEVRPFQALGKKSYSSRIGDTGSSGLAGSKRSAEEDQPKAANELEREIDTSLQKKKKRQSMTKYGPQQKTKRQNASQSTSSATQDMTQPNSVNKSFYRAKSISPINSQSPRKSFKVKKQSSDFSDLDEPETAKPSFKAVPRHDSSPFSTPGKRGLRHANPVDELSEDDKLKSANVKPKGSRVDLLSRRRGRRPSPDPKAEELTPRPVFRVPGLEDLDSFDDSGSPGVTATPGISQDTAWDYPEIEETASTSTTICPMCHQEVERELLEKYSTDGKMSVKQQTAFCRLHKRQSAAKAGTEKGYPKIDWETMDSRCSAYRDFLQNILEGTRASHYRKILKERVDSGKNRTLLTNHDNLTPGYYGPRGLQIMTEYIMGTLSDVIRRRAVEDKLISARTYTGYVQTVLVPELAVRLIMEDMSVTEEKARDVLKESIEIGELLHEETRDVVKIDEKEENSLLEP</sequence>
<feature type="compositionally biased region" description="Polar residues" evidence="8">
    <location>
        <begin position="129"/>
        <end position="142"/>
    </location>
</feature>
<evidence type="ECO:0000256" key="4">
    <source>
        <dbReference type="ARBA" id="ARBA00009461"/>
    </source>
</evidence>
<dbReference type="SMART" id="SM01312">
    <property type="entry name" value="RTC4"/>
    <property type="match status" value="1"/>
</dbReference>
<feature type="domain" description="Restriction of telomere capping protein 4 C-terminal" evidence="9">
    <location>
        <begin position="440"/>
        <end position="557"/>
    </location>
</feature>
<evidence type="ECO:0000256" key="2">
    <source>
        <dbReference type="ARBA" id="ARBA00004123"/>
    </source>
</evidence>
<evidence type="ECO:0000256" key="7">
    <source>
        <dbReference type="ARBA" id="ARBA00023242"/>
    </source>
</evidence>
<feature type="compositionally biased region" description="Polar residues" evidence="8">
    <location>
        <begin position="15"/>
        <end position="32"/>
    </location>
</feature>
<dbReference type="EMBL" id="VFLP01000005">
    <property type="protein sequence ID" value="TRX97749.1"/>
    <property type="molecule type" value="Genomic_DNA"/>
</dbReference>
<feature type="compositionally biased region" description="Basic and acidic residues" evidence="8">
    <location>
        <begin position="309"/>
        <end position="319"/>
    </location>
</feature>
<feature type="compositionally biased region" description="Polar residues" evidence="8">
    <location>
        <begin position="97"/>
        <end position="109"/>
    </location>
</feature>
<dbReference type="GO" id="GO:0005634">
    <property type="term" value="C:nucleus"/>
    <property type="evidence" value="ECO:0007669"/>
    <property type="project" value="UniProtKB-SubCell"/>
</dbReference>
<gene>
    <name evidence="10" type="ORF">FHL15_001504</name>
</gene>
<keyword evidence="6" id="KW-0963">Cytoplasm</keyword>
<feature type="compositionally biased region" description="Basic and acidic residues" evidence="8">
    <location>
        <begin position="110"/>
        <end position="119"/>
    </location>
</feature>
<protein>
    <recommendedName>
        <fullName evidence="5">Restriction of telomere capping protein 4</fullName>
    </recommendedName>
</protein>
<keyword evidence="11" id="KW-1185">Reference proteome</keyword>
<feature type="compositionally biased region" description="Polar residues" evidence="8">
    <location>
        <begin position="201"/>
        <end position="210"/>
    </location>
</feature>
<evidence type="ECO:0000256" key="5">
    <source>
        <dbReference type="ARBA" id="ARBA00015162"/>
    </source>
</evidence>
<feature type="region of interest" description="Disordered" evidence="8">
    <location>
        <begin position="1"/>
        <end position="354"/>
    </location>
</feature>
<dbReference type="InterPro" id="IPR028094">
    <property type="entry name" value="RTC4_C"/>
</dbReference>
<proteinExistence type="inferred from homology"/>
<reference evidence="11" key="1">
    <citation type="submission" date="2019-06" db="EMBL/GenBank/DDBJ databases">
        <title>Draft genome sequence of the griseofulvin-producing fungus Xylaria cubensis strain G536.</title>
        <authorList>
            <person name="Mead M.E."/>
            <person name="Raja H.A."/>
            <person name="Steenwyk J.L."/>
            <person name="Knowles S.L."/>
            <person name="Oberlies N.H."/>
            <person name="Rokas A."/>
        </authorList>
    </citation>
    <scope>NUCLEOTIDE SEQUENCE [LARGE SCALE GENOMIC DNA]</scope>
    <source>
        <strain evidence="11">G536</strain>
    </source>
</reference>
<evidence type="ECO:0000256" key="3">
    <source>
        <dbReference type="ARBA" id="ARBA00004496"/>
    </source>
</evidence>
<feature type="compositionally biased region" description="Polar residues" evidence="8">
    <location>
        <begin position="341"/>
        <end position="353"/>
    </location>
</feature>
<evidence type="ECO:0000259" key="9">
    <source>
        <dbReference type="SMART" id="SM01312"/>
    </source>
</evidence>
<accession>A0A553IC21</accession>
<dbReference type="OrthoDB" id="128308at2759"/>
<comment type="similarity">
    <text evidence="4">Belongs to the RTC4 family.</text>
</comment>
<dbReference type="GO" id="GO:0005737">
    <property type="term" value="C:cytoplasm"/>
    <property type="evidence" value="ECO:0007669"/>
    <property type="project" value="UniProtKB-SubCell"/>
</dbReference>